<evidence type="ECO:0000256" key="2">
    <source>
        <dbReference type="SAM" id="SignalP"/>
    </source>
</evidence>
<comment type="caution">
    <text evidence="3">The sequence shown here is derived from an EMBL/GenBank/DDBJ whole genome shotgun (WGS) entry which is preliminary data.</text>
</comment>
<reference evidence="3 4" key="1">
    <citation type="journal article" date="2019" name="Commun. Biol.">
        <title>The bagworm genome reveals a unique fibroin gene that provides high tensile strength.</title>
        <authorList>
            <person name="Kono N."/>
            <person name="Nakamura H."/>
            <person name="Ohtoshi R."/>
            <person name="Tomita M."/>
            <person name="Numata K."/>
            <person name="Arakawa K."/>
        </authorList>
    </citation>
    <scope>NUCLEOTIDE SEQUENCE [LARGE SCALE GENOMIC DNA]</scope>
</reference>
<dbReference type="EMBL" id="BGZK01000050">
    <property type="protein sequence ID" value="GBP12244.1"/>
    <property type="molecule type" value="Genomic_DNA"/>
</dbReference>
<keyword evidence="4" id="KW-1185">Reference proteome</keyword>
<evidence type="ECO:0000256" key="1">
    <source>
        <dbReference type="SAM" id="MobiDB-lite"/>
    </source>
</evidence>
<organism evidence="3 4">
    <name type="scientific">Eumeta variegata</name>
    <name type="common">Bagworm moth</name>
    <name type="synonym">Eumeta japonica</name>
    <dbReference type="NCBI Taxonomy" id="151549"/>
    <lineage>
        <taxon>Eukaryota</taxon>
        <taxon>Metazoa</taxon>
        <taxon>Ecdysozoa</taxon>
        <taxon>Arthropoda</taxon>
        <taxon>Hexapoda</taxon>
        <taxon>Insecta</taxon>
        <taxon>Pterygota</taxon>
        <taxon>Neoptera</taxon>
        <taxon>Endopterygota</taxon>
        <taxon>Lepidoptera</taxon>
        <taxon>Glossata</taxon>
        <taxon>Ditrysia</taxon>
        <taxon>Tineoidea</taxon>
        <taxon>Psychidae</taxon>
        <taxon>Oiketicinae</taxon>
        <taxon>Eumeta</taxon>
    </lineage>
</organism>
<accession>A0A4C1TDN1</accession>
<feature type="signal peptide" evidence="2">
    <location>
        <begin position="1"/>
        <end position="17"/>
    </location>
</feature>
<evidence type="ECO:0000313" key="4">
    <source>
        <dbReference type="Proteomes" id="UP000299102"/>
    </source>
</evidence>
<dbReference type="Proteomes" id="UP000299102">
    <property type="component" value="Unassembled WGS sequence"/>
</dbReference>
<gene>
    <name evidence="3" type="ORF">EVAR_6414_1</name>
</gene>
<keyword evidence="2" id="KW-0732">Signal</keyword>
<feature type="compositionally biased region" description="Basic residues" evidence="1">
    <location>
        <begin position="75"/>
        <end position="86"/>
    </location>
</feature>
<feature type="chain" id="PRO_5020032153" description="Secreted protein" evidence="2">
    <location>
        <begin position="18"/>
        <end position="122"/>
    </location>
</feature>
<feature type="region of interest" description="Disordered" evidence="1">
    <location>
        <begin position="39"/>
        <end position="122"/>
    </location>
</feature>
<dbReference type="AlphaFoldDB" id="A0A4C1TDN1"/>
<name>A0A4C1TDN1_EUMVA</name>
<proteinExistence type="predicted"/>
<protein>
    <recommendedName>
        <fullName evidence="5">Secreted protein</fullName>
    </recommendedName>
</protein>
<evidence type="ECO:0008006" key="5">
    <source>
        <dbReference type="Google" id="ProtNLM"/>
    </source>
</evidence>
<sequence length="122" mass="13671">MLWIGFLLLNYVQLSHAFYTVRRTKLCRCEVSHESVAMAHNSNEQRSLSGHDSRSSLTDGAGEGARPASPTAARIPKHTHLRHYATKKCPTPLGERPPRTGVRPDLAFHTPSRIKKTEISRD</sequence>
<evidence type="ECO:0000313" key="3">
    <source>
        <dbReference type="EMBL" id="GBP12244.1"/>
    </source>
</evidence>